<dbReference type="Proteomes" id="UP001497516">
    <property type="component" value="Chromosome 6"/>
</dbReference>
<feature type="chain" id="PRO_5043505971" description="Secreted protein" evidence="1">
    <location>
        <begin position="22"/>
        <end position="85"/>
    </location>
</feature>
<proteinExistence type="predicted"/>
<keyword evidence="3" id="KW-1185">Reference proteome</keyword>
<reference evidence="2 3" key="1">
    <citation type="submission" date="2024-04" db="EMBL/GenBank/DDBJ databases">
        <authorList>
            <person name="Fracassetti M."/>
        </authorList>
    </citation>
    <scope>NUCLEOTIDE SEQUENCE [LARGE SCALE GENOMIC DNA]</scope>
</reference>
<evidence type="ECO:0000313" key="3">
    <source>
        <dbReference type="Proteomes" id="UP001497516"/>
    </source>
</evidence>
<evidence type="ECO:0000313" key="2">
    <source>
        <dbReference type="EMBL" id="CAL1392879.1"/>
    </source>
</evidence>
<name>A0AAV2F3V7_9ROSI</name>
<dbReference type="EMBL" id="OZ034819">
    <property type="protein sequence ID" value="CAL1392879.1"/>
    <property type="molecule type" value="Genomic_DNA"/>
</dbReference>
<evidence type="ECO:0008006" key="4">
    <source>
        <dbReference type="Google" id="ProtNLM"/>
    </source>
</evidence>
<keyword evidence="1" id="KW-0732">Signal</keyword>
<accession>A0AAV2F3V7</accession>
<protein>
    <recommendedName>
        <fullName evidence="4">Secreted protein</fullName>
    </recommendedName>
</protein>
<feature type="signal peptide" evidence="1">
    <location>
        <begin position="1"/>
        <end position="21"/>
    </location>
</feature>
<sequence>MGRLLQAQIVVIANITCLVSALNSSRSTVPFESEKVENLLAAASVVQAVGDALLTPSCHICFWQPRISSTESSKMERQSWRAEDA</sequence>
<gene>
    <name evidence="2" type="ORF">LTRI10_LOCUS33495</name>
</gene>
<evidence type="ECO:0000256" key="1">
    <source>
        <dbReference type="SAM" id="SignalP"/>
    </source>
</evidence>
<dbReference type="AlphaFoldDB" id="A0AAV2F3V7"/>
<organism evidence="2 3">
    <name type="scientific">Linum trigynum</name>
    <dbReference type="NCBI Taxonomy" id="586398"/>
    <lineage>
        <taxon>Eukaryota</taxon>
        <taxon>Viridiplantae</taxon>
        <taxon>Streptophyta</taxon>
        <taxon>Embryophyta</taxon>
        <taxon>Tracheophyta</taxon>
        <taxon>Spermatophyta</taxon>
        <taxon>Magnoliopsida</taxon>
        <taxon>eudicotyledons</taxon>
        <taxon>Gunneridae</taxon>
        <taxon>Pentapetalae</taxon>
        <taxon>rosids</taxon>
        <taxon>fabids</taxon>
        <taxon>Malpighiales</taxon>
        <taxon>Linaceae</taxon>
        <taxon>Linum</taxon>
    </lineage>
</organism>